<dbReference type="PANTHER" id="PTHR11895:SF76">
    <property type="entry name" value="INDOLEACETAMIDE HYDROLASE"/>
    <property type="match status" value="1"/>
</dbReference>
<keyword evidence="3" id="KW-1185">Reference proteome</keyword>
<reference evidence="2 3" key="1">
    <citation type="submission" date="2023-05" db="EMBL/GenBank/DDBJ databases">
        <title>Lithophilousrod everest ZFBP1038 complete genpme.</title>
        <authorList>
            <person name="Tian M."/>
        </authorList>
    </citation>
    <scope>NUCLEOTIDE SEQUENCE [LARGE SCALE GENOMIC DNA]</scope>
    <source>
        <strain evidence="2 3">ZFBP1038</strain>
    </source>
</reference>
<name>A0ABY8QSS7_9MICO</name>
<protein>
    <submittedName>
        <fullName evidence="2">Amidase</fullName>
    </submittedName>
</protein>
<dbReference type="InterPro" id="IPR036928">
    <property type="entry name" value="AS_sf"/>
</dbReference>
<feature type="domain" description="Amidase" evidence="1">
    <location>
        <begin position="25"/>
        <end position="450"/>
    </location>
</feature>
<dbReference type="EMBL" id="CP090958">
    <property type="protein sequence ID" value="WGW12028.1"/>
    <property type="molecule type" value="Genomic_DNA"/>
</dbReference>
<dbReference type="PROSITE" id="PS00571">
    <property type="entry name" value="AMIDASES"/>
    <property type="match status" value="1"/>
</dbReference>
<dbReference type="InterPro" id="IPR000120">
    <property type="entry name" value="Amidase"/>
</dbReference>
<evidence type="ECO:0000313" key="3">
    <source>
        <dbReference type="Proteomes" id="UP001209083"/>
    </source>
</evidence>
<organism evidence="2 3">
    <name type="scientific">Saxibacter everestensis</name>
    <dbReference type="NCBI Taxonomy" id="2909229"/>
    <lineage>
        <taxon>Bacteria</taxon>
        <taxon>Bacillati</taxon>
        <taxon>Actinomycetota</taxon>
        <taxon>Actinomycetes</taxon>
        <taxon>Micrococcales</taxon>
        <taxon>Brevibacteriaceae</taxon>
        <taxon>Saxibacter</taxon>
    </lineage>
</organism>
<dbReference type="SUPFAM" id="SSF75304">
    <property type="entry name" value="Amidase signature (AS) enzymes"/>
    <property type="match status" value="1"/>
</dbReference>
<dbReference type="Pfam" id="PF01425">
    <property type="entry name" value="Amidase"/>
    <property type="match status" value="1"/>
</dbReference>
<gene>
    <name evidence="2" type="ORF">LWF01_18400</name>
</gene>
<proteinExistence type="predicted"/>
<accession>A0ABY8QSS7</accession>
<sequence>MTIDVFSSARDMLDAVRSRDISAVELLELHRRQIEYVNPKVNALVSIDFERAHEQATAADAATERGAAVGRLHGLPFGFKDTHAVGGWLTTSGSPIFADLVPTRSDLHVQRVQDAGAITVAKTNVPEFAAGSHTFNPVFGLTRNPYDPDRSAGGSSGGSAVALATGMLPLADGSDMGGSLRNPASFNNVVGFRPSPGRVPVWPNPTPWDTLAVAGPMARTVDDLCLLLSVLAGPTSKTELARELPGDTFSPLLPRTLAGARVAFDIDLGGSFAVDNDVRAVIEAQRSVFSDAGAVVEEAHPRLDGADEVFRVLRAWLFQLRLGDLLARHPGRMKDSLVQNIQAGVGLTGEQLGRALTSKARIYQVMDQFFEKFDLLALPVSQVPPFDAELEFPTEINGQQMESYLDWMRSAYFITVTGCPAISLPAGFTAQGWPVGIQLVAAPGQDLKLLQLARSFEQANPAGQRRPLLAV</sequence>
<dbReference type="RefSeq" id="WP_349638824.1">
    <property type="nucleotide sequence ID" value="NZ_CP090958.1"/>
</dbReference>
<dbReference type="InterPro" id="IPR020556">
    <property type="entry name" value="Amidase_CS"/>
</dbReference>
<evidence type="ECO:0000259" key="1">
    <source>
        <dbReference type="Pfam" id="PF01425"/>
    </source>
</evidence>
<dbReference type="Gene3D" id="3.90.1300.10">
    <property type="entry name" value="Amidase signature (AS) domain"/>
    <property type="match status" value="1"/>
</dbReference>
<dbReference type="PANTHER" id="PTHR11895">
    <property type="entry name" value="TRANSAMIDASE"/>
    <property type="match status" value="1"/>
</dbReference>
<dbReference type="InterPro" id="IPR023631">
    <property type="entry name" value="Amidase_dom"/>
</dbReference>
<dbReference type="NCBIfam" id="NF005686">
    <property type="entry name" value="PRK07486.1"/>
    <property type="match status" value="1"/>
</dbReference>
<dbReference type="Proteomes" id="UP001209083">
    <property type="component" value="Chromosome"/>
</dbReference>
<evidence type="ECO:0000313" key="2">
    <source>
        <dbReference type="EMBL" id="WGW12028.1"/>
    </source>
</evidence>